<keyword evidence="2" id="KW-1185">Reference proteome</keyword>
<feature type="non-terminal residue" evidence="1">
    <location>
        <position position="1"/>
    </location>
</feature>
<dbReference type="EMBL" id="JBBPBN010000952">
    <property type="protein sequence ID" value="KAK8481086.1"/>
    <property type="molecule type" value="Genomic_DNA"/>
</dbReference>
<accession>A0ABR1ZKI1</accession>
<gene>
    <name evidence="1" type="ORF">V6N11_047226</name>
</gene>
<name>A0ABR1ZKI1_9ROSI</name>
<protein>
    <submittedName>
        <fullName evidence="1">Uncharacterized protein</fullName>
    </submittedName>
</protein>
<organism evidence="1 2">
    <name type="scientific">Hibiscus sabdariffa</name>
    <name type="common">roselle</name>
    <dbReference type="NCBI Taxonomy" id="183260"/>
    <lineage>
        <taxon>Eukaryota</taxon>
        <taxon>Viridiplantae</taxon>
        <taxon>Streptophyta</taxon>
        <taxon>Embryophyta</taxon>
        <taxon>Tracheophyta</taxon>
        <taxon>Spermatophyta</taxon>
        <taxon>Magnoliopsida</taxon>
        <taxon>eudicotyledons</taxon>
        <taxon>Gunneridae</taxon>
        <taxon>Pentapetalae</taxon>
        <taxon>rosids</taxon>
        <taxon>malvids</taxon>
        <taxon>Malvales</taxon>
        <taxon>Malvaceae</taxon>
        <taxon>Malvoideae</taxon>
        <taxon>Hibiscus</taxon>
    </lineage>
</organism>
<dbReference type="Proteomes" id="UP001396334">
    <property type="component" value="Unassembled WGS sequence"/>
</dbReference>
<evidence type="ECO:0000313" key="2">
    <source>
        <dbReference type="Proteomes" id="UP001396334"/>
    </source>
</evidence>
<reference evidence="1 2" key="1">
    <citation type="journal article" date="2024" name="G3 (Bethesda)">
        <title>Genome assembly of Hibiscus sabdariffa L. provides insights into metabolisms of medicinal natural products.</title>
        <authorList>
            <person name="Kim T."/>
        </authorList>
    </citation>
    <scope>NUCLEOTIDE SEQUENCE [LARGE SCALE GENOMIC DNA]</scope>
    <source>
        <strain evidence="1">TK-2024</strain>
        <tissue evidence="1">Old leaves</tissue>
    </source>
</reference>
<proteinExistence type="predicted"/>
<comment type="caution">
    <text evidence="1">The sequence shown here is derived from an EMBL/GenBank/DDBJ whole genome shotgun (WGS) entry which is preliminary data.</text>
</comment>
<evidence type="ECO:0000313" key="1">
    <source>
        <dbReference type="EMBL" id="KAK8481086.1"/>
    </source>
</evidence>
<sequence length="67" mass="7886">YGVWFAKIMARPLSDIMNGVKITECRMSSHCQFSLGYLRLQDIDSKFWLCLIRRGELKLVVFQFLGR</sequence>